<dbReference type="PANTHER" id="PTHR45224:SF10">
    <property type="entry name" value="OS09G0317700 PROTEIN"/>
    <property type="match status" value="1"/>
</dbReference>
<evidence type="ECO:0000256" key="1">
    <source>
        <dbReference type="SAM" id="MobiDB-lite"/>
    </source>
</evidence>
<name>M8C5Y6_AEGTA</name>
<reference evidence="2" key="1">
    <citation type="submission" date="2015-06" db="UniProtKB">
        <authorList>
            <consortium name="EnsemblPlants"/>
        </authorList>
    </citation>
    <scope>IDENTIFICATION</scope>
</reference>
<feature type="compositionally biased region" description="Basic and acidic residues" evidence="1">
    <location>
        <begin position="476"/>
        <end position="486"/>
    </location>
</feature>
<feature type="compositionally biased region" description="Polar residues" evidence="1">
    <location>
        <begin position="172"/>
        <end position="184"/>
    </location>
</feature>
<evidence type="ECO:0008006" key="3">
    <source>
        <dbReference type="Google" id="ProtNLM"/>
    </source>
</evidence>
<organism evidence="2">
    <name type="scientific">Aegilops tauschii</name>
    <name type="common">Tausch's goatgrass</name>
    <name type="synonym">Aegilops squarrosa</name>
    <dbReference type="NCBI Taxonomy" id="37682"/>
    <lineage>
        <taxon>Eukaryota</taxon>
        <taxon>Viridiplantae</taxon>
        <taxon>Streptophyta</taxon>
        <taxon>Embryophyta</taxon>
        <taxon>Tracheophyta</taxon>
        <taxon>Spermatophyta</taxon>
        <taxon>Magnoliopsida</taxon>
        <taxon>Liliopsida</taxon>
        <taxon>Poales</taxon>
        <taxon>Poaceae</taxon>
        <taxon>BOP clade</taxon>
        <taxon>Pooideae</taxon>
        <taxon>Triticodae</taxon>
        <taxon>Triticeae</taxon>
        <taxon>Triticinae</taxon>
        <taxon>Aegilops</taxon>
    </lineage>
</organism>
<proteinExistence type="predicted"/>
<dbReference type="AlphaFoldDB" id="M8C5Y6"/>
<feature type="compositionally biased region" description="Acidic residues" evidence="1">
    <location>
        <begin position="359"/>
        <end position="371"/>
    </location>
</feature>
<dbReference type="PANTHER" id="PTHR45224">
    <property type="entry name" value="OS01G0527900 PROTEIN-RELATED"/>
    <property type="match status" value="1"/>
</dbReference>
<feature type="region of interest" description="Disordered" evidence="1">
    <location>
        <begin position="349"/>
        <end position="383"/>
    </location>
</feature>
<evidence type="ECO:0000313" key="2">
    <source>
        <dbReference type="EnsemblPlants" id="EMT29664"/>
    </source>
</evidence>
<accession>M8C5Y6</accession>
<feature type="compositionally biased region" description="Low complexity" evidence="1">
    <location>
        <begin position="349"/>
        <end position="358"/>
    </location>
</feature>
<dbReference type="EnsemblPlants" id="EMT29664">
    <property type="protein sequence ID" value="EMT29664"/>
    <property type="gene ID" value="F775_07467"/>
</dbReference>
<feature type="region of interest" description="Disordered" evidence="1">
    <location>
        <begin position="523"/>
        <end position="552"/>
    </location>
</feature>
<protein>
    <recommendedName>
        <fullName evidence="3">Myb-like domain-containing protein</fullName>
    </recommendedName>
</protein>
<sequence length="648" mass="74352">MVPLRLSLQVEYSRLHPFVMLVQVSIPPHATPAHLITLDISAEEQLPVVTMSPRPPGGSLNRKNCPNEPTSLPNPANFCHPQFPQHMQLSQPPYAMNIPFHQFPQQHLYPPNVQYVVVQPQYAPYSLPPRMPPPLPALVMPSTSASDSGTPRMETRQEEQDIDIVNDETAESNTYTHRMSSTPRMETRQEEQDIDIVNDETAEPDRTAKRLHWTEQEDIRLIRIWLNSPKIKKYDVYWADVIAAYNSNTPKDRRREPAHLRCHWHKMIPKIARFDDCWCQVKAKYPSGLSDNMRLMDKTWVMFNAEARAMYLEEVKRRFAYNHCWKVVWDQPKWKSYILSLSSRKAKLSESGDYTSSSEDTEDDPEKETSEEGSVTAKEKYEGKGEVEKDIQCSLDLQNMLKTNPGEMTGVQLLHADQNLEPSRIEPPERKDNEALISEKQPELLMTAASWYNEFLPGSELLAGNSKSSELQHGGVSREDEPEKGTLKQGYKAPDHDRATAMENLPEKDCTQVFKKPDHGIAARENLPESKAGAQSCKATKLKRKRNGKALPCSSEVQEDIKRAVDLQTMLMKDREKMSEVQLRLSKEKLEFARLKQQEAKDKKETTLYEKYSELLMADTSRFSDFQKAEYEKAVKLMGETLFGRDDS</sequence>
<feature type="region of interest" description="Disordered" evidence="1">
    <location>
        <begin position="172"/>
        <end position="191"/>
    </location>
</feature>
<feature type="region of interest" description="Disordered" evidence="1">
    <location>
        <begin position="460"/>
        <end position="494"/>
    </location>
</feature>